<evidence type="ECO:0000313" key="4">
    <source>
        <dbReference type="Proteomes" id="UP000002499"/>
    </source>
</evidence>
<dbReference type="STRING" id="655827.E9EFF8"/>
<keyword evidence="4" id="KW-1185">Reference proteome</keyword>
<name>E9EFF8_METAQ</name>
<accession>E9EFF8</accession>
<dbReference type="HOGENOM" id="CLU_1166063_0_0_1"/>
<sequence>MVGNPQRKDLSLDGTTSNVNNDIHLETPNRAENPLYSSIYGIPESLMCLLSRIVACATEKNKLRKVASFDAPPSDLLQKHLQTLEHEMWSWKIPTELSQPEAHESPGLASEGDVDIIEAKLSGAMHQAVIIYFYRRVYDTDAMVLQEQARKCLDALQPCIDLKARDQDFTTSIAWAAYVAACGAVTTELRDRALAYLEAIDSQGVILTPKPTVQISKFWQKRLERGLVAVGVPVSTAA</sequence>
<dbReference type="EMBL" id="GL698580">
    <property type="protein sequence ID" value="EFY85357.1"/>
    <property type="molecule type" value="Genomic_DNA"/>
</dbReference>
<dbReference type="Proteomes" id="UP000002499">
    <property type="component" value="Unassembled WGS sequence"/>
</dbReference>
<dbReference type="Pfam" id="PF11951">
    <property type="entry name" value="Fungal_trans_2"/>
    <property type="match status" value="1"/>
</dbReference>
<dbReference type="OrthoDB" id="3477330at2759"/>
<evidence type="ECO:0000256" key="1">
    <source>
        <dbReference type="ARBA" id="ARBA00023242"/>
    </source>
</evidence>
<evidence type="ECO:0000313" key="3">
    <source>
        <dbReference type="EMBL" id="EFY85357.1"/>
    </source>
</evidence>
<dbReference type="AlphaFoldDB" id="E9EFF8"/>
<dbReference type="eggNOG" id="ENOG502SIDN">
    <property type="taxonomic scope" value="Eukaryota"/>
</dbReference>
<keyword evidence="1" id="KW-0539">Nucleus</keyword>
<feature type="compositionally biased region" description="Basic and acidic residues" evidence="2">
    <location>
        <begin position="1"/>
        <end position="11"/>
    </location>
</feature>
<protein>
    <submittedName>
        <fullName evidence="3">Uncharacterized protein</fullName>
    </submittedName>
</protein>
<dbReference type="InParanoid" id="E9EFF8"/>
<reference evidence="3 4" key="1">
    <citation type="journal article" date="2011" name="PLoS Genet.">
        <title>Genome sequencing and comparative transcriptomics of the model entomopathogenic fungi Metarhizium anisopliae and M. acridum.</title>
        <authorList>
            <person name="Gao Q."/>
            <person name="Jin K."/>
            <person name="Ying S.H."/>
            <person name="Zhang Y."/>
            <person name="Xiao G."/>
            <person name="Shang Y."/>
            <person name="Duan Z."/>
            <person name="Hu X."/>
            <person name="Xie X.Q."/>
            <person name="Zhou G."/>
            <person name="Peng G."/>
            <person name="Luo Z."/>
            <person name="Huang W."/>
            <person name="Wang B."/>
            <person name="Fang W."/>
            <person name="Wang S."/>
            <person name="Zhong Y."/>
            <person name="Ma L.J."/>
            <person name="St Leger R.J."/>
            <person name="Zhao G.P."/>
            <person name="Pei Y."/>
            <person name="Feng M.G."/>
            <person name="Xia Y."/>
            <person name="Wang C."/>
        </authorList>
    </citation>
    <scope>NUCLEOTIDE SEQUENCE [LARGE SCALE GENOMIC DNA]</scope>
    <source>
        <strain evidence="3 4">CQMa 102</strain>
    </source>
</reference>
<dbReference type="KEGG" id="maw:19252917"/>
<organism evidence="4">
    <name type="scientific">Metarhizium acridum (strain CQMa 102)</name>
    <dbReference type="NCBI Taxonomy" id="655827"/>
    <lineage>
        <taxon>Eukaryota</taxon>
        <taxon>Fungi</taxon>
        <taxon>Dikarya</taxon>
        <taxon>Ascomycota</taxon>
        <taxon>Pezizomycotina</taxon>
        <taxon>Sordariomycetes</taxon>
        <taxon>Hypocreomycetidae</taxon>
        <taxon>Hypocreales</taxon>
        <taxon>Clavicipitaceae</taxon>
        <taxon>Metarhizium</taxon>
    </lineage>
</organism>
<feature type="region of interest" description="Disordered" evidence="2">
    <location>
        <begin position="1"/>
        <end position="26"/>
    </location>
</feature>
<proteinExistence type="predicted"/>
<gene>
    <name evidence="3" type="ORF">MAC_08606</name>
</gene>
<dbReference type="InterPro" id="IPR021858">
    <property type="entry name" value="Fun_TF"/>
</dbReference>
<evidence type="ECO:0000256" key="2">
    <source>
        <dbReference type="SAM" id="MobiDB-lite"/>
    </source>
</evidence>
<dbReference type="OMA" id="LEHEMWS"/>
<dbReference type="GeneID" id="19252917"/>